<dbReference type="EMBL" id="LCUC01000223">
    <property type="protein sequence ID" value="KKY33935.1"/>
    <property type="molecule type" value="Genomic_DNA"/>
</dbReference>
<evidence type="ECO:0000259" key="1">
    <source>
        <dbReference type="PROSITE" id="PS51388"/>
    </source>
</evidence>
<reference evidence="2 3" key="1">
    <citation type="submission" date="2015-05" db="EMBL/GenBank/DDBJ databases">
        <title>Distinctive expansion of gene families associated with plant cell wall degradation and secondary metabolism in the genomes of grapevine trunk pathogens.</title>
        <authorList>
            <person name="Lawrence D.P."/>
            <person name="Travadon R."/>
            <person name="Rolshausen P.E."/>
            <person name="Baumgartner K."/>
        </authorList>
    </citation>
    <scope>NUCLEOTIDE SEQUENCE [LARGE SCALE GENOMIC DNA]</scope>
    <source>
        <strain evidence="2">DA912</strain>
    </source>
</reference>
<comment type="caution">
    <text evidence="2">The sequence shown here is derived from an EMBL/GenBank/DDBJ whole genome shotgun (WGS) entry which is preliminary data.</text>
</comment>
<evidence type="ECO:0000313" key="3">
    <source>
        <dbReference type="Proteomes" id="UP000034680"/>
    </source>
</evidence>
<protein>
    <submittedName>
        <fullName evidence="2">Putative interferon-induced gtp-binding protein mx</fullName>
    </submittedName>
</protein>
<dbReference type="OrthoDB" id="415706at2759"/>
<name>A0A0G2I1G6_9PEZI</name>
<sequence>MEDCSCEEALDYLIAIYQVQQKTFIADITTQVIERHIVRGLQNIFSPMVALNIPSSKIDSMVAEPPVAKRKRDFLTDQTEKLRDGKKIFRGVSGV</sequence>
<dbReference type="AlphaFoldDB" id="A0A0G2I1G6"/>
<evidence type="ECO:0000313" key="2">
    <source>
        <dbReference type="EMBL" id="KKY33935.1"/>
    </source>
</evidence>
<dbReference type="Proteomes" id="UP000034680">
    <property type="component" value="Unassembled WGS sequence"/>
</dbReference>
<organism evidence="2 3">
    <name type="scientific">Diaporthe ampelina</name>
    <dbReference type="NCBI Taxonomy" id="1214573"/>
    <lineage>
        <taxon>Eukaryota</taxon>
        <taxon>Fungi</taxon>
        <taxon>Dikarya</taxon>
        <taxon>Ascomycota</taxon>
        <taxon>Pezizomycotina</taxon>
        <taxon>Sordariomycetes</taxon>
        <taxon>Sordariomycetidae</taxon>
        <taxon>Diaporthales</taxon>
        <taxon>Diaporthaceae</taxon>
        <taxon>Diaporthe</taxon>
    </lineage>
</organism>
<proteinExistence type="predicted"/>
<feature type="domain" description="GED" evidence="1">
    <location>
        <begin position="6"/>
        <end position="95"/>
    </location>
</feature>
<reference evidence="2 3" key="2">
    <citation type="submission" date="2015-05" db="EMBL/GenBank/DDBJ databases">
        <authorList>
            <person name="Morales-Cruz A."/>
            <person name="Amrine K.C."/>
            <person name="Cantu D."/>
        </authorList>
    </citation>
    <scope>NUCLEOTIDE SEQUENCE [LARGE SCALE GENOMIC DNA]</scope>
    <source>
        <strain evidence="2">DA912</strain>
    </source>
</reference>
<gene>
    <name evidence="2" type="ORF">UCDDA912_g06100</name>
</gene>
<accession>A0A0G2I1G6</accession>
<keyword evidence="3" id="KW-1185">Reference proteome</keyword>
<dbReference type="PROSITE" id="PS51388">
    <property type="entry name" value="GED"/>
    <property type="match status" value="1"/>
</dbReference>
<dbReference type="InterPro" id="IPR020850">
    <property type="entry name" value="GED_dom"/>
</dbReference>
<dbReference type="STRING" id="1214573.A0A0G2I1G6"/>